<evidence type="ECO:0000256" key="1">
    <source>
        <dbReference type="SAM" id="MobiDB-lite"/>
    </source>
</evidence>
<dbReference type="GO" id="GO:0042383">
    <property type="term" value="C:sarcolemma"/>
    <property type="evidence" value="ECO:0007669"/>
    <property type="project" value="TreeGrafter"/>
</dbReference>
<gene>
    <name evidence="3" type="ORF">C7M84_012533</name>
</gene>
<name>A0A3R7T1F9_PENVA</name>
<dbReference type="STRING" id="6689.A0A3R7T1F9"/>
<reference evidence="3 4" key="2">
    <citation type="submission" date="2019-01" db="EMBL/GenBank/DDBJ databases">
        <title>The decoding of complex shrimp genome reveals the adaptation for benthos swimmer, frequently molting mechanism and breeding impact on genome.</title>
        <authorList>
            <person name="Sun Y."/>
            <person name="Gao Y."/>
            <person name="Yu Y."/>
        </authorList>
    </citation>
    <scope>NUCLEOTIDE SEQUENCE [LARGE SCALE GENOMIC DNA]</scope>
    <source>
        <tissue evidence="3">Muscle</tissue>
    </source>
</reference>
<dbReference type="PANTHER" id="PTHR46399">
    <property type="entry name" value="B30.2/SPRY DOMAIN-CONTAINING PROTEIN"/>
    <property type="match status" value="1"/>
</dbReference>
<dbReference type="GO" id="GO:0006941">
    <property type="term" value="P:striated muscle contraction"/>
    <property type="evidence" value="ECO:0007669"/>
    <property type="project" value="TreeGrafter"/>
</dbReference>
<evidence type="ECO:0000259" key="2">
    <source>
        <dbReference type="Pfam" id="PF02026"/>
    </source>
</evidence>
<feature type="domain" description="Ryanodine receptor Ryr" evidence="2">
    <location>
        <begin position="19"/>
        <end position="102"/>
    </location>
</feature>
<dbReference type="InterPro" id="IPR015925">
    <property type="entry name" value="Ryanodine_IP3_receptor"/>
</dbReference>
<dbReference type="GO" id="GO:0033017">
    <property type="term" value="C:sarcoplasmic reticulum membrane"/>
    <property type="evidence" value="ECO:0007669"/>
    <property type="project" value="TreeGrafter"/>
</dbReference>
<dbReference type="GO" id="GO:0030018">
    <property type="term" value="C:Z disc"/>
    <property type="evidence" value="ECO:0007669"/>
    <property type="project" value="TreeGrafter"/>
</dbReference>
<dbReference type="Pfam" id="PF02026">
    <property type="entry name" value="RyR"/>
    <property type="match status" value="1"/>
</dbReference>
<comment type="caution">
    <text evidence="3">The sequence shown here is derived from an EMBL/GenBank/DDBJ whole genome shotgun (WGS) entry which is preliminary data.</text>
</comment>
<sequence length="367" mass="40891">MENTSAGRARQDTSDLYNYNPQPVDMTNLTLSREMQNMAERLAENAHDIWAKRKVEELEACGGGLHPQMVPYDMLTEKEKRKDRFRSIELLKYLQFMGYRLSRSGAVEDSGAGSAGAVERRFAYSLLEKLLQYLDCAAINMKLLKPSANLSRRSSFKTSTKDVKFFSKVVLPLMEKYFSTNRNYFLTVAQTSTMVGAASLKEKEMVASLFCKLANLMRLKMVCFGSDTKVTVKCLQVIVRSVDAKTLAKSLPEFIRTSMLTFFNNAAVDLEMCIHCLQETCASPATRARQFLLAEVLTHLAHSINEQCAAVRGEGSSVPELLSQSQCSLFLLLPSWGSTRGTRSPQGLPSINLSLSGYSSLLLSQSC</sequence>
<dbReference type="OrthoDB" id="300855at2759"/>
<dbReference type="GO" id="GO:0005790">
    <property type="term" value="C:smooth endoplasmic reticulum"/>
    <property type="evidence" value="ECO:0007669"/>
    <property type="project" value="TreeGrafter"/>
</dbReference>
<dbReference type="AlphaFoldDB" id="A0A3R7T1F9"/>
<keyword evidence="3" id="KW-0675">Receptor</keyword>
<dbReference type="Gene3D" id="6.20.350.10">
    <property type="match status" value="1"/>
</dbReference>
<dbReference type="GO" id="GO:0005219">
    <property type="term" value="F:ryanodine-sensitive calcium-release channel activity"/>
    <property type="evidence" value="ECO:0007669"/>
    <property type="project" value="TreeGrafter"/>
</dbReference>
<protein>
    <submittedName>
        <fullName evidence="3">Putative ryanodine receptor 44F isoform X1</fullName>
    </submittedName>
</protein>
<dbReference type="EMBL" id="QCYY01000259">
    <property type="protein sequence ID" value="ROT85517.1"/>
    <property type="molecule type" value="Genomic_DNA"/>
</dbReference>
<feature type="region of interest" description="Disordered" evidence="1">
    <location>
        <begin position="1"/>
        <end position="21"/>
    </location>
</feature>
<dbReference type="GO" id="GO:0034704">
    <property type="term" value="C:calcium channel complex"/>
    <property type="evidence" value="ECO:0007669"/>
    <property type="project" value="TreeGrafter"/>
</dbReference>
<proteinExistence type="predicted"/>
<dbReference type="GO" id="GO:0014808">
    <property type="term" value="P:release of sequestered calcium ion into cytosol by sarcoplasmic reticulum"/>
    <property type="evidence" value="ECO:0007669"/>
    <property type="project" value="TreeGrafter"/>
</dbReference>
<dbReference type="InterPro" id="IPR003032">
    <property type="entry name" value="Ryanodine_rcpt"/>
</dbReference>
<organism evidence="3 4">
    <name type="scientific">Penaeus vannamei</name>
    <name type="common">Whiteleg shrimp</name>
    <name type="synonym">Litopenaeus vannamei</name>
    <dbReference type="NCBI Taxonomy" id="6689"/>
    <lineage>
        <taxon>Eukaryota</taxon>
        <taxon>Metazoa</taxon>
        <taxon>Ecdysozoa</taxon>
        <taxon>Arthropoda</taxon>
        <taxon>Crustacea</taxon>
        <taxon>Multicrustacea</taxon>
        <taxon>Malacostraca</taxon>
        <taxon>Eumalacostraca</taxon>
        <taxon>Eucarida</taxon>
        <taxon>Decapoda</taxon>
        <taxon>Dendrobranchiata</taxon>
        <taxon>Penaeoidea</taxon>
        <taxon>Penaeidae</taxon>
        <taxon>Penaeus</taxon>
    </lineage>
</organism>
<dbReference type="Proteomes" id="UP000283509">
    <property type="component" value="Unassembled WGS sequence"/>
</dbReference>
<keyword evidence="4" id="KW-1185">Reference proteome</keyword>
<evidence type="ECO:0000313" key="4">
    <source>
        <dbReference type="Proteomes" id="UP000283509"/>
    </source>
</evidence>
<evidence type="ECO:0000313" key="3">
    <source>
        <dbReference type="EMBL" id="ROT85517.1"/>
    </source>
</evidence>
<accession>A0A3R7T1F9</accession>
<dbReference type="PANTHER" id="PTHR46399:SF8">
    <property type="entry name" value="B30.2_SPRY DOMAIN-CONTAINING PROTEIN"/>
    <property type="match status" value="1"/>
</dbReference>
<reference evidence="3 4" key="1">
    <citation type="submission" date="2018-04" db="EMBL/GenBank/DDBJ databases">
        <authorList>
            <person name="Zhang X."/>
            <person name="Yuan J."/>
            <person name="Li F."/>
            <person name="Xiang J."/>
        </authorList>
    </citation>
    <scope>NUCLEOTIDE SEQUENCE [LARGE SCALE GENOMIC DNA]</scope>
    <source>
        <tissue evidence="3">Muscle</tissue>
    </source>
</reference>